<feature type="compositionally biased region" description="Low complexity" evidence="1">
    <location>
        <begin position="1414"/>
        <end position="1425"/>
    </location>
</feature>
<keyword evidence="3" id="KW-0418">Kinase</keyword>
<feature type="compositionally biased region" description="Polar residues" evidence="1">
    <location>
        <begin position="1752"/>
        <end position="1766"/>
    </location>
</feature>
<feature type="region of interest" description="Disordered" evidence="1">
    <location>
        <begin position="1"/>
        <end position="200"/>
    </location>
</feature>
<comment type="caution">
    <text evidence="3">The sequence shown here is derived from an EMBL/GenBank/DDBJ whole genome shotgun (WGS) entry which is preliminary data.</text>
</comment>
<feature type="compositionally biased region" description="Polar residues" evidence="1">
    <location>
        <begin position="2064"/>
        <end position="2078"/>
    </location>
</feature>
<dbReference type="VEuPathDB" id="ToxoDB:CSUI_003585"/>
<feature type="compositionally biased region" description="Basic and acidic residues" evidence="1">
    <location>
        <begin position="786"/>
        <end position="803"/>
    </location>
</feature>
<dbReference type="PROSITE" id="PS50011">
    <property type="entry name" value="PROTEIN_KINASE_DOM"/>
    <property type="match status" value="1"/>
</dbReference>
<proteinExistence type="predicted"/>
<feature type="compositionally biased region" description="Polar residues" evidence="1">
    <location>
        <begin position="1734"/>
        <end position="1743"/>
    </location>
</feature>
<sequence length="2642" mass="288627">MERPGGERRKTGSAPAEQREQREQVDSSKRRGHLLRGPDRGGSFLAPSAVPKKPDKHSEEGEPGDSNKPLQSERHVNLGVVGRRGDLQIDSMEAGNNSSRPKGSSSLIPQTEKKQDDSGRGDRLELSCPLSSQPPSASMAPNRYSSPASLHHSPSSSPSSSPLSASSPLNAAASSTASVSPSSCSLSVSPSPLGTSVVTGLSPSERHLHSSQRCLPVTTQDVESGLLFSVLSNPGQGGGHSSPVLHPQPHGELGVPSQLLLLPTAESALRRGVGNGAPGLLGLRVTSSFDERAGTEQILQGRPIGHFGALRNVPPLNRVAGLDVPFDHAGTTEVEEEETGGVGELVRGIGGRDLTAVRAPGGSVEEEETSGNAGRDRGSLRVGGARDLLIRRTGGGQGGGTVLGGVTGDGKTNAVHRRRVGFASLRTFDKTNQAFQLSAEEEAALLRLAEEQQELLFADKQKSRWLQQWVEPQGSHRHVDLPGSSSLSSRQPTFWPSSSSFSSSSAITTGITSHRLKGEASVGAGEGTTGRFTRGRVERIVPTHLSSLSFSPESRRLEPSHRVVSATGLTSAPQLSALKGTSGQLGPVEVKDAGLFTVRSDGDSRSASRPIGERKEPGCSSDVEGRSRLKEEKDGVVDEHRAFDVPSFTKRERQGISAISSGESSAARGPRRVAIPKGAFKTREEVQRGEEPLCLRFVSALRSHRLGQKPEETKSTTKEDLGEKVGEPSAEPASSPKDEPSDMTSFRGKDRSVLSSAVSKDSSEPSARSRGSPVELRSEMQALDRSSSDQVEKEEQERGKISEWKEAGKVPVVRQEEDTTSEEKLLSFLCVLEQVIVQWAVSTTLYHHSLVSETDERSHSTIDTELADDRDASIVKTGSEVDDSDGKPRSSRRRALACQDWSQNTGDAHEADHPSWSEKGHSIMSSPPSTCPLSSSPSSSIHPPSPFNVTTKEEGVVSSFWRTVLPYRPPDMPLDEFIIWCQRPLGMTVEDYLRALGPSGTPEPPTLDDSSSRSPADLSVEKSCREVPQMKNVESKRRSELPRAAGESCVDRQGDLPPVQGDETTYGSKDSYVGDRGHASNEAYSSSAVWKKLYLWSQNNITALGRMLDENYVRFEEHRRQVMKRQKHLQRQFAIYNKLCFTMRRNFASLVPRQLRTIRAGMFFLISQSSMPHGRILNLSSWKAPPPSPLPVPFSLSSLSMSPGPYSRLFDEDKGAMTELSGEKRRQGKGGESRILRQRGLVAAEFFADREDLTKKIDAFRRGLQPGGEESPDLLDSKGGNFTRKGRRAGEAHYYHRAITELKRRQEEMQGVAQRQRDRLQATAEIGLFPPTPEEVPAGCKVWRCLGPTYRSTLWLLCHEASATLLVMRVSTLRPHPGIRSLFPRFMPSTRKSAPPNRFFAGSAVSFPRGNGSAGALTSSSASGRSTDEGHVGVDESKCLPKQSSSESPLGLNGTCSVEKDEHISETAAAARKQDKKDANFLNGYEDAKNMLRQTEKKTFWSYESDRESDSISVEERAVLRKALRKGLACMNPRTREEEARGRANRVCHGSAGPNAGWASTFSCRPPLRGLIGACSAYVVGNRLVEIAPHIEDISLAEHLEKHGVYKGERDLQRAKHIIFLLVHLIRSAPDPSVLLPVKSSRVFLRQRRLLLYVGLPPSTTAVLHPSSVVSVTCGPSASPAVADRDLKENAELNNECRGVSLEDKQGLRRMEVSEHRNESAILACKEIPRVSQYMGQKGNTGNDENERGGTVNKQNRSTATNTTTDEAGHSPRTCKEERRRQSFAEKNGFVLSLLDCMREPTIASVLGWNESLDRCLPPECFPSPSGKLGFTSPCTLPLYPRRAEDVSKAHSWMLGMLLYRMTCSDKRTMLRFNRREPYGCGATSSRLSSLSSLAASSPYDFDACGDEETKAFLAFCLVRDPHRRPTVSELLQHPFLNGLQRLYAARVRDSARQGSLCGFQSPSTAGEKRASPSSSVAKEGVEGLNDIPDSVASGEEGNNLIGGFDDESSSVSFLADGGSFDEQESDEDDGRDEAEEKKVHPRDTMTTKEAQSVHSSLSHRKNALNSTPKKTRQSSIDPHTDDDSRSVSISPQQPSTLPTGSSPVSTGDRLEREGRGRSRERNSEIGGREDDDDDACNEERKKVFSPRSPRVQVPSGRRRTREVTTDSDASPVASARKRRSTGSFSGVWGGRRVRVTPLARQTFSLANSTPGEEEESTPRSDFRIRTERAGETGTENRSRQRMSTSASREREEENEQGISKGTSVPVLTDYPVSTRENDNARPMSEADGASDVVRDKLSGQKLPNEGDGSYVSRQRLSYGTSHSVGREGKERIPSTDDEAFHSQKTARAIPEKRRRRSEPPGEDHSPASPYNAEKSQESSPNTVIRSRHMTRRHSAEKSRSPISSGVHSKRRKRTPVISGQARDVGRRGEEREEDGPERQQRTEEKRLGQVTEVTGRRRQSSSSSPSCRTSERQGGGGELASSSSTTVVEKKTKYRQTSRIDALLGRRPTSGHVVSGRNTSGLLACCEALFGDVGRMVPELIGRQRRGGREEDGVAFYGSNDPLLLQRKFLSDEDEGEDWQEDDGTDDEAAEGDEEDSGDDREYEEEEVSDGEGDEGEEDEQDIDGEDEGLGEEEYGKDNGE</sequence>
<feature type="compositionally biased region" description="Basic and acidic residues" evidence="1">
    <location>
        <begin position="1"/>
        <end position="10"/>
    </location>
</feature>
<dbReference type="EMBL" id="MIGC01001627">
    <property type="protein sequence ID" value="PHJ22564.1"/>
    <property type="molecule type" value="Genomic_DNA"/>
</dbReference>
<feature type="compositionally biased region" description="Basic and acidic residues" evidence="1">
    <location>
        <begin position="2325"/>
        <end position="2342"/>
    </location>
</feature>
<feature type="compositionally biased region" description="Basic and acidic residues" evidence="1">
    <location>
        <begin position="854"/>
        <end position="873"/>
    </location>
</feature>
<name>A0A2C6L4J3_9APIC</name>
<feature type="compositionally biased region" description="Acidic residues" evidence="1">
    <location>
        <begin position="2573"/>
        <end position="2634"/>
    </location>
</feature>
<dbReference type="OrthoDB" id="10252354at2759"/>
<feature type="compositionally biased region" description="Basic and acidic residues" evidence="1">
    <location>
        <begin position="1767"/>
        <end position="1781"/>
    </location>
</feature>
<dbReference type="GO" id="GO:0004672">
    <property type="term" value="F:protein kinase activity"/>
    <property type="evidence" value="ECO:0007669"/>
    <property type="project" value="InterPro"/>
</dbReference>
<feature type="compositionally biased region" description="Basic and acidic residues" evidence="1">
    <location>
        <begin position="2109"/>
        <end position="2129"/>
    </location>
</feature>
<feature type="compositionally biased region" description="Basic and acidic residues" evidence="1">
    <location>
        <begin position="907"/>
        <end position="921"/>
    </location>
</feature>
<feature type="compositionally biased region" description="Basic and acidic residues" evidence="1">
    <location>
        <begin position="2217"/>
        <end position="2239"/>
    </location>
</feature>
<evidence type="ECO:0000313" key="4">
    <source>
        <dbReference type="Proteomes" id="UP000221165"/>
    </source>
</evidence>
<feature type="compositionally biased region" description="Basic and acidic residues" evidence="1">
    <location>
        <begin position="708"/>
        <end position="726"/>
    </location>
</feature>
<feature type="compositionally biased region" description="Basic and acidic residues" evidence="1">
    <location>
        <begin position="1426"/>
        <end position="1439"/>
    </location>
</feature>
<gene>
    <name evidence="3" type="ORF">CSUI_003585</name>
</gene>
<accession>A0A2C6L4J3</accession>
<feature type="region of interest" description="Disordered" evidence="1">
    <location>
        <begin position="1411"/>
        <end position="1456"/>
    </location>
</feature>
<feature type="region of interest" description="Disordered" evidence="1">
    <location>
        <begin position="1734"/>
        <end position="1781"/>
    </location>
</feature>
<feature type="compositionally biased region" description="Basic and acidic residues" evidence="1">
    <location>
        <begin position="600"/>
        <end position="654"/>
    </location>
</feature>
<feature type="compositionally biased region" description="Basic and acidic residues" evidence="1">
    <location>
        <begin position="17"/>
        <end position="29"/>
    </location>
</feature>
<keyword evidence="4" id="KW-1185">Reference proteome</keyword>
<feature type="region of interest" description="Disordered" evidence="1">
    <location>
        <begin position="1263"/>
        <end position="1283"/>
    </location>
</feature>
<feature type="compositionally biased region" description="Polar residues" evidence="1">
    <location>
        <begin position="483"/>
        <end position="496"/>
    </location>
</feature>
<dbReference type="Gene3D" id="1.10.510.10">
    <property type="entry name" value="Transferase(Phosphotransferase) domain 1"/>
    <property type="match status" value="1"/>
</dbReference>
<feature type="compositionally biased region" description="Basic and acidic residues" evidence="1">
    <location>
        <begin position="2424"/>
        <end position="2448"/>
    </location>
</feature>
<feature type="region of interest" description="Disordered" evidence="1">
    <location>
        <begin position="599"/>
        <end position="692"/>
    </location>
</feature>
<dbReference type="InterPro" id="IPR000719">
    <property type="entry name" value="Prot_kinase_dom"/>
</dbReference>
<feature type="compositionally biased region" description="Basic and acidic residues" evidence="1">
    <location>
        <begin position="111"/>
        <end position="125"/>
    </location>
</feature>
<feature type="region of interest" description="Disordered" evidence="1">
    <location>
        <begin position="475"/>
        <end position="506"/>
    </location>
</feature>
<feature type="compositionally biased region" description="Low complexity" evidence="1">
    <location>
        <begin position="145"/>
        <end position="193"/>
    </location>
</feature>
<feature type="compositionally biased region" description="Low complexity" evidence="1">
    <location>
        <begin position="655"/>
        <end position="667"/>
    </location>
</feature>
<keyword evidence="3" id="KW-0808">Transferase</keyword>
<feature type="compositionally biased region" description="Basic and acidic residues" evidence="1">
    <location>
        <begin position="2035"/>
        <end position="2047"/>
    </location>
</feature>
<feature type="compositionally biased region" description="Polar residues" evidence="1">
    <location>
        <begin position="2048"/>
        <end position="2057"/>
    </location>
</feature>
<dbReference type="Proteomes" id="UP000221165">
    <property type="component" value="Unassembled WGS sequence"/>
</dbReference>
<evidence type="ECO:0000259" key="2">
    <source>
        <dbReference type="PROSITE" id="PS50011"/>
    </source>
</evidence>
<feature type="compositionally biased region" description="Polar residues" evidence="1">
    <location>
        <begin position="94"/>
        <end position="109"/>
    </location>
</feature>
<dbReference type="SUPFAM" id="SSF56112">
    <property type="entry name" value="Protein kinase-like (PK-like)"/>
    <property type="match status" value="1"/>
</dbReference>
<dbReference type="GeneID" id="94426992"/>
<organism evidence="3 4">
    <name type="scientific">Cystoisospora suis</name>
    <dbReference type="NCBI Taxonomy" id="483139"/>
    <lineage>
        <taxon>Eukaryota</taxon>
        <taxon>Sar</taxon>
        <taxon>Alveolata</taxon>
        <taxon>Apicomplexa</taxon>
        <taxon>Conoidasida</taxon>
        <taxon>Coccidia</taxon>
        <taxon>Eucoccidiorida</taxon>
        <taxon>Eimeriorina</taxon>
        <taxon>Sarcocystidae</taxon>
        <taxon>Cystoisospora</taxon>
    </lineage>
</organism>
<feature type="compositionally biased region" description="Acidic residues" evidence="1">
    <location>
        <begin position="2020"/>
        <end position="2034"/>
    </location>
</feature>
<feature type="compositionally biased region" description="Polar residues" evidence="1">
    <location>
        <begin position="2200"/>
        <end position="2211"/>
    </location>
</feature>
<evidence type="ECO:0000313" key="3">
    <source>
        <dbReference type="EMBL" id="PHJ22564.1"/>
    </source>
</evidence>
<feature type="domain" description="Protein kinase" evidence="2">
    <location>
        <begin position="1444"/>
        <end position="1937"/>
    </location>
</feature>
<feature type="compositionally biased region" description="Basic and acidic residues" evidence="1">
    <location>
        <begin position="681"/>
        <end position="692"/>
    </location>
</feature>
<feature type="region of interest" description="Disordered" evidence="1">
    <location>
        <begin position="706"/>
        <end position="803"/>
    </location>
</feature>
<feature type="region of interest" description="Disordered" evidence="1">
    <location>
        <begin position="1958"/>
        <end position="2504"/>
    </location>
</feature>
<feature type="compositionally biased region" description="Polar residues" evidence="1">
    <location>
        <begin position="2087"/>
        <end position="2106"/>
    </location>
</feature>
<reference evidence="3 4" key="1">
    <citation type="journal article" date="2017" name="Int. J. Parasitol.">
        <title>The genome of the protozoan parasite Cystoisospora suis and a reverse vaccinology approach to identify vaccine candidates.</title>
        <authorList>
            <person name="Palmieri N."/>
            <person name="Shrestha A."/>
            <person name="Ruttkowski B."/>
            <person name="Beck T."/>
            <person name="Vogl C."/>
            <person name="Tomley F."/>
            <person name="Blake D.P."/>
            <person name="Joachim A."/>
        </authorList>
    </citation>
    <scope>NUCLEOTIDE SEQUENCE [LARGE SCALE GENOMIC DNA]</scope>
    <source>
        <strain evidence="3 4">Wien I</strain>
    </source>
</reference>
<dbReference type="GO" id="GO:0005524">
    <property type="term" value="F:ATP binding"/>
    <property type="evidence" value="ECO:0007669"/>
    <property type="project" value="InterPro"/>
</dbReference>
<feature type="compositionally biased region" description="Polar residues" evidence="1">
    <location>
        <begin position="2312"/>
        <end position="2324"/>
    </location>
</feature>
<feature type="region of interest" description="Disordered" evidence="1">
    <location>
        <begin position="851"/>
        <end position="946"/>
    </location>
</feature>
<feature type="compositionally biased region" description="Low complexity" evidence="1">
    <location>
        <begin position="925"/>
        <end position="942"/>
    </location>
</feature>
<protein>
    <submittedName>
        <fullName evidence="3">Protein kinase domain protein</fullName>
    </submittedName>
</protein>
<dbReference type="InterPro" id="IPR011009">
    <property type="entry name" value="Kinase-like_dom_sf"/>
</dbReference>
<dbReference type="RefSeq" id="XP_067924241.1">
    <property type="nucleotide sequence ID" value="XM_068063781.1"/>
</dbReference>
<evidence type="ECO:0000256" key="1">
    <source>
        <dbReference type="SAM" id="MobiDB-lite"/>
    </source>
</evidence>
<feature type="region of interest" description="Disordered" evidence="1">
    <location>
        <begin position="2568"/>
        <end position="2642"/>
    </location>
</feature>
<feature type="region of interest" description="Disordered" evidence="1">
    <location>
        <begin position="996"/>
        <end position="1073"/>
    </location>
</feature>